<accession>A0A5B0PDR2</accession>
<dbReference type="Proteomes" id="UP000325313">
    <property type="component" value="Unassembled WGS sequence"/>
</dbReference>
<gene>
    <name evidence="2" type="ORF">PGT21_016618</name>
    <name evidence="1" type="ORF">PGTUg99_004931</name>
</gene>
<evidence type="ECO:0000313" key="4">
    <source>
        <dbReference type="Proteomes" id="UP000325313"/>
    </source>
</evidence>
<dbReference type="EMBL" id="VDEP01000345">
    <property type="protein sequence ID" value="KAA1098820.1"/>
    <property type="molecule type" value="Genomic_DNA"/>
</dbReference>
<reference evidence="3 4" key="1">
    <citation type="submission" date="2019-05" db="EMBL/GenBank/DDBJ databases">
        <title>Emergence of the Ug99 lineage of the wheat stem rust pathogen through somatic hybridization.</title>
        <authorList>
            <person name="Li F."/>
            <person name="Upadhyaya N.M."/>
            <person name="Sperschneider J."/>
            <person name="Matny O."/>
            <person name="Nguyen-Phuc H."/>
            <person name="Mago R."/>
            <person name="Raley C."/>
            <person name="Miller M.E."/>
            <person name="Silverstein K.A.T."/>
            <person name="Henningsen E."/>
            <person name="Hirsch C.D."/>
            <person name="Visser B."/>
            <person name="Pretorius Z.A."/>
            <person name="Steffenson B.J."/>
            <person name="Schwessinger B."/>
            <person name="Dodds P.N."/>
            <person name="Figueroa M."/>
        </authorList>
    </citation>
    <scope>NUCLEOTIDE SEQUENCE [LARGE SCALE GENOMIC DNA]</scope>
    <source>
        <strain evidence="2">21-0</strain>
        <strain evidence="1 4">Ug99</strain>
    </source>
</reference>
<keyword evidence="3" id="KW-1185">Reference proteome</keyword>
<sequence>MVRRPSLLGPSRVIAVVGNIRRGIRRMILEELVSQKFIVVALIDKADGEFSQSVEQLASSPSLFHVFVVEGGLFGQAMAGKAEELGKVSLLNLYPEILEQKPFKPFVSGPRNLPRPPLLSQVLPAVSATLQSPNSPRTAPSSQINLVQSMQLGYNRLLNSRISSRPTGLILEMGGDNPLRISAIRWRISARASGYPPGPADTRQGQRIPARGCGFGCGCPFPPKSRRISGYPLGYPRPMAGWKGFLPASKVLPVGEACTSSTGRVAFQPARHVPCGPRD</sequence>
<organism evidence="1 4">
    <name type="scientific">Puccinia graminis f. sp. tritici</name>
    <dbReference type="NCBI Taxonomy" id="56615"/>
    <lineage>
        <taxon>Eukaryota</taxon>
        <taxon>Fungi</taxon>
        <taxon>Dikarya</taxon>
        <taxon>Basidiomycota</taxon>
        <taxon>Pucciniomycotina</taxon>
        <taxon>Pucciniomycetes</taxon>
        <taxon>Pucciniales</taxon>
        <taxon>Pucciniaceae</taxon>
        <taxon>Puccinia</taxon>
    </lineage>
</organism>
<dbReference type="AlphaFoldDB" id="A0A5B0PDR2"/>
<evidence type="ECO:0000313" key="3">
    <source>
        <dbReference type="Proteomes" id="UP000324748"/>
    </source>
</evidence>
<evidence type="ECO:0000313" key="2">
    <source>
        <dbReference type="EMBL" id="KAA1105715.1"/>
    </source>
</evidence>
<dbReference type="EMBL" id="VSWC01000040">
    <property type="protein sequence ID" value="KAA1105715.1"/>
    <property type="molecule type" value="Genomic_DNA"/>
</dbReference>
<evidence type="ECO:0000313" key="1">
    <source>
        <dbReference type="EMBL" id="KAA1098820.1"/>
    </source>
</evidence>
<protein>
    <submittedName>
        <fullName evidence="1">Uncharacterized protein</fullName>
    </submittedName>
</protein>
<comment type="caution">
    <text evidence="1">The sequence shown here is derived from an EMBL/GenBank/DDBJ whole genome shotgun (WGS) entry which is preliminary data.</text>
</comment>
<name>A0A5B0PDR2_PUCGR</name>
<dbReference type="Proteomes" id="UP000324748">
    <property type="component" value="Unassembled WGS sequence"/>
</dbReference>
<proteinExistence type="predicted"/>